<dbReference type="AlphaFoldDB" id="A0AA40C2I9"/>
<gene>
    <name evidence="1" type="ORF">B0T14DRAFT_514221</name>
</gene>
<name>A0AA40C2I9_9PEZI</name>
<evidence type="ECO:0000313" key="2">
    <source>
        <dbReference type="Proteomes" id="UP001175000"/>
    </source>
</evidence>
<evidence type="ECO:0000313" key="1">
    <source>
        <dbReference type="EMBL" id="KAK0622657.1"/>
    </source>
</evidence>
<reference evidence="1" key="1">
    <citation type="submission" date="2023-06" db="EMBL/GenBank/DDBJ databases">
        <title>Genome-scale phylogeny and comparative genomics of the fungal order Sordariales.</title>
        <authorList>
            <consortium name="Lawrence Berkeley National Laboratory"/>
            <person name="Hensen N."/>
            <person name="Bonometti L."/>
            <person name="Westerberg I."/>
            <person name="Brannstrom I.O."/>
            <person name="Guillou S."/>
            <person name="Cros-Aarteil S."/>
            <person name="Calhoun S."/>
            <person name="Haridas S."/>
            <person name="Kuo A."/>
            <person name="Mondo S."/>
            <person name="Pangilinan J."/>
            <person name="Riley R."/>
            <person name="Labutti K."/>
            <person name="Andreopoulos B."/>
            <person name="Lipzen A."/>
            <person name="Chen C."/>
            <person name="Yanf M."/>
            <person name="Daum C."/>
            <person name="Ng V."/>
            <person name="Clum A."/>
            <person name="Steindorff A."/>
            <person name="Ohm R."/>
            <person name="Martin F."/>
            <person name="Silar P."/>
            <person name="Natvig D."/>
            <person name="Lalanne C."/>
            <person name="Gautier V."/>
            <person name="Ament-Velasquez S.L."/>
            <person name="Kruys A."/>
            <person name="Hutchinson M.I."/>
            <person name="Powell A.J."/>
            <person name="Barry K."/>
            <person name="Miller A.N."/>
            <person name="Grigoriev I.V."/>
            <person name="Debuchy R."/>
            <person name="Gladieux P."/>
            <person name="Thoren M.H."/>
            <person name="Johannesson H."/>
        </authorList>
    </citation>
    <scope>NUCLEOTIDE SEQUENCE</scope>
    <source>
        <strain evidence="1">CBS 606.72</strain>
    </source>
</reference>
<protein>
    <submittedName>
        <fullName evidence="1">Uncharacterized protein</fullName>
    </submittedName>
</protein>
<dbReference type="Proteomes" id="UP001175000">
    <property type="component" value="Unassembled WGS sequence"/>
</dbReference>
<comment type="caution">
    <text evidence="1">The sequence shown here is derived from an EMBL/GenBank/DDBJ whole genome shotgun (WGS) entry which is preliminary data.</text>
</comment>
<proteinExistence type="predicted"/>
<dbReference type="EMBL" id="JAULSU010000003">
    <property type="protein sequence ID" value="KAK0622657.1"/>
    <property type="molecule type" value="Genomic_DNA"/>
</dbReference>
<keyword evidence="2" id="KW-1185">Reference proteome</keyword>
<sequence>MTDPADRTYPTIITNTLTTTRSPSNPTGAVTVDHITLIDPWPTSPDPQSIPFTVTQTALTQRTISASGAAPTTLALNSTIVYKLWTIQALDMVPYEPPVCPGPSGCSYPAIKPHPECSKLKLQTRCAAQCQLKDWMWWCRGHIDGERDYEGRVCAKTPNATEVGAVGKTWEVELLEPCDHTDLKPGCEICEGYEEEDPWIGGEGGEE</sequence>
<accession>A0AA40C2I9</accession>
<organism evidence="1 2">
    <name type="scientific">Immersiella caudata</name>
    <dbReference type="NCBI Taxonomy" id="314043"/>
    <lineage>
        <taxon>Eukaryota</taxon>
        <taxon>Fungi</taxon>
        <taxon>Dikarya</taxon>
        <taxon>Ascomycota</taxon>
        <taxon>Pezizomycotina</taxon>
        <taxon>Sordariomycetes</taxon>
        <taxon>Sordariomycetidae</taxon>
        <taxon>Sordariales</taxon>
        <taxon>Lasiosphaeriaceae</taxon>
        <taxon>Immersiella</taxon>
    </lineage>
</organism>